<protein>
    <submittedName>
        <fullName evidence="2">CinA family protein</fullName>
    </submittedName>
</protein>
<organism evidence="2 3">
    <name type="scientific">Kaistella pullorum</name>
    <dbReference type="NCBI Taxonomy" id="2763074"/>
    <lineage>
        <taxon>Bacteria</taxon>
        <taxon>Pseudomonadati</taxon>
        <taxon>Bacteroidota</taxon>
        <taxon>Flavobacteriia</taxon>
        <taxon>Flavobacteriales</taxon>
        <taxon>Weeksellaceae</taxon>
        <taxon>Chryseobacterium group</taxon>
        <taxon>Kaistella</taxon>
    </lineage>
</organism>
<evidence type="ECO:0000259" key="1">
    <source>
        <dbReference type="Pfam" id="PF02464"/>
    </source>
</evidence>
<dbReference type="Proteomes" id="UP000626242">
    <property type="component" value="Unassembled WGS sequence"/>
</dbReference>
<proteinExistence type="predicted"/>
<dbReference type="InterPro" id="IPR036653">
    <property type="entry name" value="CinA-like_C"/>
</dbReference>
<reference evidence="2 3" key="1">
    <citation type="submission" date="2020-08" db="EMBL/GenBank/DDBJ databases">
        <title>A Genomic Blueprint of the Chicken Gut Microbiome.</title>
        <authorList>
            <person name="Gilroy R."/>
            <person name="Ravi A."/>
            <person name="Getino M."/>
            <person name="Pursley I."/>
            <person name="Horton D.L."/>
            <person name="Alikhan N.-F."/>
            <person name="Baker D."/>
            <person name="Gharbi K."/>
            <person name="Hall N."/>
            <person name="Watson M."/>
            <person name="Adriaenssens E.M."/>
            <person name="Foster-Nyarko E."/>
            <person name="Jarju S."/>
            <person name="Secka A."/>
            <person name="Antonio M."/>
            <person name="Oren A."/>
            <person name="Chaudhuri R."/>
            <person name="La Ragione R.M."/>
            <person name="Hildebrand F."/>
            <person name="Pallen M.J."/>
        </authorList>
    </citation>
    <scope>NUCLEOTIDE SEQUENCE [LARGE SCALE GENOMIC DNA]</scope>
    <source>
        <strain evidence="2 3">Sa1CVA4</strain>
    </source>
</reference>
<evidence type="ECO:0000313" key="2">
    <source>
        <dbReference type="EMBL" id="MBD8018055.1"/>
    </source>
</evidence>
<comment type="caution">
    <text evidence="2">The sequence shown here is derived from an EMBL/GenBank/DDBJ whole genome shotgun (WGS) entry which is preliminary data.</text>
</comment>
<dbReference type="Pfam" id="PF02464">
    <property type="entry name" value="CinA"/>
    <property type="match status" value="1"/>
</dbReference>
<sequence length="163" mass="17822">MKTETNKNLAQVAELLIKNKLTIAFAESCTAGLLQNIFSLAEDAMTIFQGGMTVYNSGQKAKHLYINPVFAEQCNSVSNEIAEKMAFEIAKKFNAEMGVAITGYAQPVPEDGIERSFAYIAVTLHGKTVLSKKIYGKENLGLAANQQIYADKILLELINLLGK</sequence>
<dbReference type="Gene3D" id="3.90.950.20">
    <property type="entry name" value="CinA-like"/>
    <property type="match status" value="1"/>
</dbReference>
<evidence type="ECO:0000313" key="3">
    <source>
        <dbReference type="Proteomes" id="UP000626242"/>
    </source>
</evidence>
<gene>
    <name evidence="2" type="ORF">H9628_06195</name>
</gene>
<dbReference type="NCBIfam" id="TIGR00199">
    <property type="entry name" value="PncC_domain"/>
    <property type="match status" value="1"/>
</dbReference>
<dbReference type="SUPFAM" id="SSF142433">
    <property type="entry name" value="CinA-like"/>
    <property type="match status" value="1"/>
</dbReference>
<name>A0ABR8WLU6_9FLAO</name>
<accession>A0ABR8WLU6</accession>
<dbReference type="EMBL" id="JACSPS010000002">
    <property type="protein sequence ID" value="MBD8018055.1"/>
    <property type="molecule type" value="Genomic_DNA"/>
</dbReference>
<feature type="domain" description="CinA C-terminal" evidence="1">
    <location>
        <begin position="10"/>
        <end position="135"/>
    </location>
</feature>
<dbReference type="RefSeq" id="WP_251833252.1">
    <property type="nucleotide sequence ID" value="NZ_JACSPS010000002.1"/>
</dbReference>
<keyword evidence="3" id="KW-1185">Reference proteome</keyword>
<dbReference type="InterPro" id="IPR008136">
    <property type="entry name" value="CinA_C"/>
</dbReference>